<keyword evidence="2" id="KW-1185">Reference proteome</keyword>
<proteinExistence type="predicted"/>
<protein>
    <submittedName>
        <fullName evidence="1">Uncharacterized protein</fullName>
    </submittedName>
</protein>
<evidence type="ECO:0000313" key="1">
    <source>
        <dbReference type="EMBL" id="KAK2140656.1"/>
    </source>
</evidence>
<name>A0AAD9ITG7_9ANNE</name>
<sequence length="64" mass="7512">MFNKSKRTMKIKYFRNSLEENKYDIKKTWTILKQAIGKLNIKSSIPQTFLANDIPVTDKPHVAE</sequence>
<evidence type="ECO:0000313" key="2">
    <source>
        <dbReference type="Proteomes" id="UP001208570"/>
    </source>
</evidence>
<comment type="caution">
    <text evidence="1">The sequence shown here is derived from an EMBL/GenBank/DDBJ whole genome shotgun (WGS) entry which is preliminary data.</text>
</comment>
<dbReference type="Proteomes" id="UP001208570">
    <property type="component" value="Unassembled WGS sequence"/>
</dbReference>
<reference evidence="1" key="1">
    <citation type="journal article" date="2023" name="Mol. Biol. Evol.">
        <title>Third-Generation Sequencing Reveals the Adaptive Role of the Epigenome in Three Deep-Sea Polychaetes.</title>
        <authorList>
            <person name="Perez M."/>
            <person name="Aroh O."/>
            <person name="Sun Y."/>
            <person name="Lan Y."/>
            <person name="Juniper S.K."/>
            <person name="Young C.R."/>
            <person name="Angers B."/>
            <person name="Qian P.Y."/>
        </authorList>
    </citation>
    <scope>NUCLEOTIDE SEQUENCE</scope>
    <source>
        <strain evidence="1">P08H-3</strain>
    </source>
</reference>
<dbReference type="AlphaFoldDB" id="A0AAD9ITG7"/>
<accession>A0AAD9ITG7</accession>
<organism evidence="1 2">
    <name type="scientific">Paralvinella palmiformis</name>
    <dbReference type="NCBI Taxonomy" id="53620"/>
    <lineage>
        <taxon>Eukaryota</taxon>
        <taxon>Metazoa</taxon>
        <taxon>Spiralia</taxon>
        <taxon>Lophotrochozoa</taxon>
        <taxon>Annelida</taxon>
        <taxon>Polychaeta</taxon>
        <taxon>Sedentaria</taxon>
        <taxon>Canalipalpata</taxon>
        <taxon>Terebellida</taxon>
        <taxon>Terebelliformia</taxon>
        <taxon>Alvinellidae</taxon>
        <taxon>Paralvinella</taxon>
    </lineage>
</organism>
<gene>
    <name evidence="1" type="ORF">LSH36_1284g00007</name>
</gene>
<dbReference type="EMBL" id="JAODUP010001283">
    <property type="protein sequence ID" value="KAK2140656.1"/>
    <property type="molecule type" value="Genomic_DNA"/>
</dbReference>